<dbReference type="InterPro" id="IPR000198">
    <property type="entry name" value="RhoGAP_dom"/>
</dbReference>
<dbReference type="PROSITE" id="PS50238">
    <property type="entry name" value="RHOGAP"/>
    <property type="match status" value="1"/>
</dbReference>
<dbReference type="EMBL" id="MCFH01000036">
    <property type="protein sequence ID" value="ORX46150.1"/>
    <property type="molecule type" value="Genomic_DNA"/>
</dbReference>
<feature type="region of interest" description="Disordered" evidence="2">
    <location>
        <begin position="397"/>
        <end position="442"/>
    </location>
</feature>
<evidence type="ECO:0000259" key="3">
    <source>
        <dbReference type="PROSITE" id="PS50238"/>
    </source>
</evidence>
<dbReference type="SMART" id="SM00324">
    <property type="entry name" value="RhoGAP"/>
    <property type="match status" value="1"/>
</dbReference>
<dbReference type="Pfam" id="PF00620">
    <property type="entry name" value="RhoGAP"/>
    <property type="match status" value="1"/>
</dbReference>
<feature type="compositionally biased region" description="Polar residues" evidence="2">
    <location>
        <begin position="409"/>
        <end position="426"/>
    </location>
</feature>
<dbReference type="Proteomes" id="UP000193719">
    <property type="component" value="Unassembled WGS sequence"/>
</dbReference>
<dbReference type="STRING" id="1754191.A0A1Y1V300"/>
<dbReference type="CDD" id="cd00159">
    <property type="entry name" value="RhoGAP"/>
    <property type="match status" value="1"/>
</dbReference>
<dbReference type="AlphaFoldDB" id="A0A1Y1V300"/>
<protein>
    <recommendedName>
        <fullName evidence="3">Rho-GAP domain-containing protein</fullName>
    </recommendedName>
</protein>
<proteinExistence type="predicted"/>
<evidence type="ECO:0000256" key="2">
    <source>
        <dbReference type="SAM" id="MobiDB-lite"/>
    </source>
</evidence>
<gene>
    <name evidence="4" type="ORF">BCR36DRAFT_104376</name>
</gene>
<dbReference type="SUPFAM" id="SSF48350">
    <property type="entry name" value="GTPase activation domain, GAP"/>
    <property type="match status" value="1"/>
</dbReference>
<dbReference type="GO" id="GO:0007165">
    <property type="term" value="P:signal transduction"/>
    <property type="evidence" value="ECO:0007669"/>
    <property type="project" value="InterPro"/>
</dbReference>
<feature type="domain" description="Rho-GAP" evidence="3">
    <location>
        <begin position="141"/>
        <end position="373"/>
    </location>
</feature>
<comment type="caution">
    <text evidence="4">The sequence shown here is derived from an EMBL/GenBank/DDBJ whole genome shotgun (WGS) entry which is preliminary data.</text>
</comment>
<reference evidence="4 5" key="1">
    <citation type="submission" date="2016-08" db="EMBL/GenBank/DDBJ databases">
        <title>Genomes of anaerobic fungi encode conserved fungal cellulosomes for biomass hydrolysis.</title>
        <authorList>
            <consortium name="DOE Joint Genome Institute"/>
            <person name="Haitjema C.H."/>
            <person name="Gilmore S.P."/>
            <person name="Henske J.K."/>
            <person name="Solomon K.V."/>
            <person name="De Groot R."/>
            <person name="Kuo A."/>
            <person name="Mondo S.J."/>
            <person name="Salamov A.A."/>
            <person name="Labutti K."/>
            <person name="Zhao Z."/>
            <person name="Chiniquy J."/>
            <person name="Barry K."/>
            <person name="Brewer H.M."/>
            <person name="Purvine S.O."/>
            <person name="Wright A.T."/>
            <person name="Boxma B."/>
            <person name="Van Alen T."/>
            <person name="Hackstein J.H."/>
            <person name="Baker S.E."/>
            <person name="Grigoriev I.V."/>
            <person name="O'Malley M.A."/>
        </authorList>
    </citation>
    <scope>NUCLEOTIDE SEQUENCE [LARGE SCALE GENOMIC DNA]</scope>
    <source>
        <strain evidence="5">finn</strain>
    </source>
</reference>
<evidence type="ECO:0000313" key="4">
    <source>
        <dbReference type="EMBL" id="ORX46150.1"/>
    </source>
</evidence>
<reference evidence="4 5" key="2">
    <citation type="submission" date="2016-08" db="EMBL/GenBank/DDBJ databases">
        <title>Pervasive Adenine N6-methylation of Active Genes in Fungi.</title>
        <authorList>
            <consortium name="DOE Joint Genome Institute"/>
            <person name="Mondo S.J."/>
            <person name="Dannebaum R.O."/>
            <person name="Kuo R.C."/>
            <person name="Labutti K."/>
            <person name="Haridas S."/>
            <person name="Kuo A."/>
            <person name="Salamov A."/>
            <person name="Ahrendt S.R."/>
            <person name="Lipzen A."/>
            <person name="Sullivan W."/>
            <person name="Andreopoulos W.B."/>
            <person name="Clum A."/>
            <person name="Lindquist E."/>
            <person name="Daum C."/>
            <person name="Ramamoorthy G.K."/>
            <person name="Gryganskyi A."/>
            <person name="Culley D."/>
            <person name="Magnuson J.K."/>
            <person name="James T.Y."/>
            <person name="O'Malley M.A."/>
            <person name="Stajich J.E."/>
            <person name="Spatafora J.W."/>
            <person name="Visel A."/>
            <person name="Grigoriev I.V."/>
        </authorList>
    </citation>
    <scope>NUCLEOTIDE SEQUENCE [LARGE SCALE GENOMIC DNA]</scope>
    <source>
        <strain evidence="5">finn</strain>
    </source>
</reference>
<keyword evidence="5" id="KW-1185">Reference proteome</keyword>
<sequence length="442" mass="51123">MEDKINSAPPILEDDNKEKLISPQTAENIKSINPSFHPQKIQMENIPYIVKHQDMKSLTYDYIKCKPRLSSECRSQVASEVVQMLDDATPKLMRASESTPLVAESGVSILKRIMKKLKKNKPSDNKFENDLEYQTINLFGSHLDIIYDRYKDIPPFLKQCEKYILERGLKKQGIFRISGRSGDIKELKHKFQVESDFVDIGRQVDIASKIKDEKQRQERINFIKDEKRRLQKENPKMLVSLFELNPSESSVASVFKLFFRELIEPLFTLRMYKLWIVLDDIHDNVLKIKLASHLVLLLPFTHRLMLHYLLHFLSIVASYSNFNDMTSSNLAKVFGPSILIYEEKKKDNKSSVELHEKANNVVEFLIDNYEEIFKSGSELIMTIETMIKEYYDEEENTLGKGGSGRSKSHFSISKGSKSQNKSNRNSGTDEPKKSPLTIIDDK</sequence>
<evidence type="ECO:0000256" key="1">
    <source>
        <dbReference type="ARBA" id="ARBA00022468"/>
    </source>
</evidence>
<dbReference type="InterPro" id="IPR050729">
    <property type="entry name" value="Rho-GAP"/>
</dbReference>
<keyword evidence="1" id="KW-0343">GTPase activation</keyword>
<dbReference type="GO" id="GO:0005737">
    <property type="term" value="C:cytoplasm"/>
    <property type="evidence" value="ECO:0007669"/>
    <property type="project" value="TreeGrafter"/>
</dbReference>
<dbReference type="PANTHER" id="PTHR23176">
    <property type="entry name" value="RHO/RAC/CDC GTPASE-ACTIVATING PROTEIN"/>
    <property type="match status" value="1"/>
</dbReference>
<organism evidence="4 5">
    <name type="scientific">Piromyces finnis</name>
    <dbReference type="NCBI Taxonomy" id="1754191"/>
    <lineage>
        <taxon>Eukaryota</taxon>
        <taxon>Fungi</taxon>
        <taxon>Fungi incertae sedis</taxon>
        <taxon>Chytridiomycota</taxon>
        <taxon>Chytridiomycota incertae sedis</taxon>
        <taxon>Neocallimastigomycetes</taxon>
        <taxon>Neocallimastigales</taxon>
        <taxon>Neocallimastigaceae</taxon>
        <taxon>Piromyces</taxon>
    </lineage>
</organism>
<dbReference type="OrthoDB" id="185175at2759"/>
<evidence type="ECO:0000313" key="5">
    <source>
        <dbReference type="Proteomes" id="UP000193719"/>
    </source>
</evidence>
<dbReference type="InterPro" id="IPR008936">
    <property type="entry name" value="Rho_GTPase_activation_prot"/>
</dbReference>
<dbReference type="Gene3D" id="1.10.555.10">
    <property type="entry name" value="Rho GTPase activation protein"/>
    <property type="match status" value="1"/>
</dbReference>
<dbReference type="PANTHER" id="PTHR23176:SF129">
    <property type="entry name" value="RHO GTPASE ACTIVATING PROTEIN AT 16F, ISOFORM E-RELATED"/>
    <property type="match status" value="1"/>
</dbReference>
<feature type="compositionally biased region" description="Basic and acidic residues" evidence="2">
    <location>
        <begin position="427"/>
        <end position="442"/>
    </location>
</feature>
<accession>A0A1Y1V300</accession>
<dbReference type="GO" id="GO:0005096">
    <property type="term" value="F:GTPase activator activity"/>
    <property type="evidence" value="ECO:0007669"/>
    <property type="project" value="UniProtKB-KW"/>
</dbReference>
<name>A0A1Y1V300_9FUNG</name>